<organism evidence="1">
    <name type="scientific">Thermodesulforhabdus norvegica</name>
    <dbReference type="NCBI Taxonomy" id="39841"/>
    <lineage>
        <taxon>Bacteria</taxon>
        <taxon>Pseudomonadati</taxon>
        <taxon>Thermodesulfobacteriota</taxon>
        <taxon>Syntrophobacteria</taxon>
        <taxon>Syntrophobacterales</taxon>
        <taxon>Thermodesulforhabdaceae</taxon>
        <taxon>Thermodesulforhabdus</taxon>
    </lineage>
</organism>
<reference evidence="1" key="1">
    <citation type="journal article" date="2020" name="mSystems">
        <title>Genome- and Community-Level Interaction Insights into Carbon Utilization and Element Cycling Functions of Hydrothermarchaeota in Hydrothermal Sediment.</title>
        <authorList>
            <person name="Zhou Z."/>
            <person name="Liu Y."/>
            <person name="Xu W."/>
            <person name="Pan J."/>
            <person name="Luo Z.H."/>
            <person name="Li M."/>
        </authorList>
    </citation>
    <scope>NUCLEOTIDE SEQUENCE [LARGE SCALE GENOMIC DNA]</scope>
    <source>
        <strain evidence="1">HyVt-19</strain>
    </source>
</reference>
<dbReference type="EMBL" id="DQZW01000102">
    <property type="protein sequence ID" value="HDL89683.1"/>
    <property type="molecule type" value="Genomic_DNA"/>
</dbReference>
<evidence type="ECO:0008006" key="2">
    <source>
        <dbReference type="Google" id="ProtNLM"/>
    </source>
</evidence>
<dbReference type="Proteomes" id="UP000886355">
    <property type="component" value="Unassembled WGS sequence"/>
</dbReference>
<dbReference type="Pfam" id="PF18306">
    <property type="entry name" value="LDcluster4"/>
    <property type="match status" value="1"/>
</dbReference>
<dbReference type="AlphaFoldDB" id="A0A7C0WT84"/>
<evidence type="ECO:0000313" key="1">
    <source>
        <dbReference type="EMBL" id="HDL89683.1"/>
    </source>
</evidence>
<dbReference type="SUPFAM" id="SSF102405">
    <property type="entry name" value="MCP/YpsA-like"/>
    <property type="match status" value="1"/>
</dbReference>
<dbReference type="InterPro" id="IPR052341">
    <property type="entry name" value="LOG_family_nucleotidases"/>
</dbReference>
<dbReference type="PANTHER" id="PTHR43393">
    <property type="entry name" value="CYTOKININ RIBOSIDE 5'-MONOPHOSPHATE PHOSPHORIBOHYDROLASE"/>
    <property type="match status" value="1"/>
</dbReference>
<accession>A0A7C0WT84</accession>
<gene>
    <name evidence="1" type="ORF">ENG14_02130</name>
</gene>
<dbReference type="Gene3D" id="3.40.50.450">
    <property type="match status" value="1"/>
</dbReference>
<dbReference type="GO" id="GO:0005829">
    <property type="term" value="C:cytosol"/>
    <property type="evidence" value="ECO:0007669"/>
    <property type="project" value="TreeGrafter"/>
</dbReference>
<dbReference type="InterPro" id="IPR041164">
    <property type="entry name" value="LDcluster4"/>
</dbReference>
<dbReference type="PANTHER" id="PTHR43393:SF3">
    <property type="entry name" value="LYSINE DECARBOXYLASE-LIKE PROTEIN"/>
    <property type="match status" value="1"/>
</dbReference>
<sequence>MKFRIGVMGSAQGPTIRVQENITKAIEVGQEIARADCILVNGACPGLPDEAAFGAKNVGGLTMGVSPAFSQKEHTERYKSPEENYDIIIYTGMGLMERDIINIRSSDAIVILGGGVGTLNEFTVAFDEGKVVGVLTGTGGISDHIPEVLELCDRKLEDFVVFDDDPKKLIEKVIDKLKNSYRPMITDERVFKNKKGE</sequence>
<comment type="caution">
    <text evidence="1">The sequence shown here is derived from an EMBL/GenBank/DDBJ whole genome shotgun (WGS) entry which is preliminary data.</text>
</comment>
<protein>
    <recommendedName>
        <fullName evidence="2">TIGR00725 family protein</fullName>
    </recommendedName>
</protein>
<name>A0A7C0WT84_9BACT</name>
<proteinExistence type="predicted"/>